<sequence length="278" mass="29502">MELLLLGTGSADGWPSPFCDCRSCRWALAAGEIRGQTAALIDDALMLDCGPEAPRAALRLGRNLAGVRQILFTHGHFDHVGPAALVMRQWAGPARPLEVFGPPEVLDQCRDWIGPADPIVLRTVHAGDELTLAGPRGDYTVRVLAAAHTGVRSGDAAVLYDVSSSGARLLWATDTGPLPVETSEAIAGAAFGAVFLEQTFGRKTDHGTDHHDLPAFENTLADLRKSGAVHDETDVIAVHLSHHNPPGPELDQALRRCGARAGRDGETVRVRTADAVAT</sequence>
<protein>
    <submittedName>
        <fullName evidence="2">MBL fold metallo-hydrolase</fullName>
    </submittedName>
</protein>
<evidence type="ECO:0000313" key="2">
    <source>
        <dbReference type="EMBL" id="CAJ1509046.1"/>
    </source>
</evidence>
<dbReference type="Pfam" id="PF12706">
    <property type="entry name" value="Lactamase_B_2"/>
    <property type="match status" value="1"/>
</dbReference>
<keyword evidence="3" id="KW-1185">Reference proteome</keyword>
<reference evidence="2 3" key="1">
    <citation type="submission" date="2023-08" db="EMBL/GenBank/DDBJ databases">
        <authorList>
            <person name="Folkvardsen B D."/>
            <person name="Norman A."/>
        </authorList>
    </citation>
    <scope>NUCLEOTIDE SEQUENCE [LARGE SCALE GENOMIC DNA]</scope>
    <source>
        <strain evidence="2 3">Mu0053</strain>
    </source>
</reference>
<dbReference type="Proteomes" id="UP001190465">
    <property type="component" value="Chromosome"/>
</dbReference>
<dbReference type="InterPro" id="IPR036866">
    <property type="entry name" value="RibonucZ/Hydroxyglut_hydro"/>
</dbReference>
<dbReference type="SMART" id="SM00849">
    <property type="entry name" value="Lactamase_B"/>
    <property type="match status" value="1"/>
</dbReference>
<evidence type="ECO:0000259" key="1">
    <source>
        <dbReference type="SMART" id="SM00849"/>
    </source>
</evidence>
<dbReference type="InterPro" id="IPR001279">
    <property type="entry name" value="Metallo-B-lactamas"/>
</dbReference>
<name>A0ABN9NMG3_9MYCO</name>
<evidence type="ECO:0000313" key="3">
    <source>
        <dbReference type="Proteomes" id="UP001190465"/>
    </source>
</evidence>
<dbReference type="Gene3D" id="3.60.15.10">
    <property type="entry name" value="Ribonuclease Z/Hydroxyacylglutathione hydrolase-like"/>
    <property type="match status" value="1"/>
</dbReference>
<accession>A0ABN9NMG3</accession>
<gene>
    <name evidence="2" type="ORF">MU0053_004053</name>
</gene>
<proteinExistence type="predicted"/>
<dbReference type="EMBL" id="OY726397">
    <property type="protein sequence ID" value="CAJ1509046.1"/>
    <property type="molecule type" value="Genomic_DNA"/>
</dbReference>
<dbReference type="RefSeq" id="WP_308479377.1">
    <property type="nucleotide sequence ID" value="NZ_OY726397.1"/>
</dbReference>
<dbReference type="SUPFAM" id="SSF56281">
    <property type="entry name" value="Metallo-hydrolase/oxidoreductase"/>
    <property type="match status" value="1"/>
</dbReference>
<organism evidence="2 3">
    <name type="scientific">[Mycobacterium] burgundiense</name>
    <dbReference type="NCBI Taxonomy" id="3064286"/>
    <lineage>
        <taxon>Bacteria</taxon>
        <taxon>Bacillati</taxon>
        <taxon>Actinomycetota</taxon>
        <taxon>Actinomycetes</taxon>
        <taxon>Mycobacteriales</taxon>
        <taxon>Mycobacteriaceae</taxon>
        <taxon>Mycolicibacterium</taxon>
    </lineage>
</organism>
<feature type="domain" description="Metallo-beta-lactamase" evidence="1">
    <location>
        <begin position="35"/>
        <end position="239"/>
    </location>
</feature>